<sequence>MLIVKPSPLQAVANVDRLNDCFQKQKDIGKPVYYILPSNKYLQAARKRKAGIAFKTFDDLADLILKKANINYFPASESERTLFFQELMSNEQNRFLQNAEELRHKAKAYAETYGQLKRMGLKVDELPAHFQQMEAVFKEYELNWVKIRRLLDPENRIHEAVSLTNLEDIELGGIVIDGYLDFSTLQYMVISYFVSLGFDITIYLPQIKGVMIVTETENELKKLGFTIMSDAVTVEPDTEKPHIELKSATTIDEEINGVLEEIVINNHQVPFSEVGILIVDERSYLEKLKKTANDKNIPLKLPQKKRLKDTLFFQFIYQSLLKHNGRFLNRWDRIDLIDTLLRLQFLESVDYMNFKKAYIETGALPDECTEKVEEMITYRKSVPKKASLVDYLKSLQELLETNYFTAIWKERFAVETNTEKLQQIRLEWKAYEQFNSFMTTKITMLENQGLDDLNVHYHIFVEWLYEGLESSSLYIEREPVNGIALHSFRDVALFQGASLYVLGMNEGKFPKGHKLSGYFQESDLNNLPIPFASPSRRLFREKDDAFFMQLFSVASHLSFSYVVGVDPHNPLLPSVYLEQWKPIIEMRKYSATERFASKTSASLQEYEEKIAYHHGIGKDVQHFPDHLKRIAKVIKKLEKGEEFVSTTWEEKLRKDRFPVTMLESYAACPFKYALERVLNVKEPTEKQTNLDFRDVGSMLHTIIEKFYKQQNLVGKPFATFTEELKETAESILIDIFEEEWAKVEANHLDFSKLQLSIEKEEWLKKLKKWWFAERKHFWENRKLKEMHLFRLEEKVELDIKIDEDTTVTLSGKIDRIDIDEHGFVIYDYKSGFASLNFQKEVRPGLKLQLPLYLVAMQNRLENGHYEIDLSNLFAEMPTDITAHGASYISLREPAKRAGNSVWREEHFGSKNAFGIHSSATKEETLEAEALLAKYELKKRLKDLWEGSSNDFSVKPLKCMNNCVYKSVCRVTQEQIEQGEGEWK</sequence>
<dbReference type="AlphaFoldDB" id="A0A1S2LCM0"/>
<keyword evidence="2" id="KW-0547">Nucleotide-binding</keyword>
<keyword evidence="5" id="KW-0347">Helicase</keyword>
<keyword evidence="12" id="KW-1185">Reference proteome</keyword>
<evidence type="ECO:0000256" key="4">
    <source>
        <dbReference type="ARBA" id="ARBA00022801"/>
    </source>
</evidence>
<comment type="caution">
    <text evidence="11">The sequence shown here is derived from an EMBL/GenBank/DDBJ whole genome shotgun (WGS) entry which is preliminary data.</text>
</comment>
<dbReference type="OrthoDB" id="9758506at2"/>
<evidence type="ECO:0000313" key="11">
    <source>
        <dbReference type="EMBL" id="OIJ10249.1"/>
    </source>
</evidence>
<evidence type="ECO:0000256" key="9">
    <source>
        <dbReference type="ARBA" id="ARBA00023204"/>
    </source>
</evidence>
<dbReference type="GO" id="GO:0004386">
    <property type="term" value="F:helicase activity"/>
    <property type="evidence" value="ECO:0007669"/>
    <property type="project" value="UniProtKB-KW"/>
</dbReference>
<dbReference type="SUPFAM" id="SSF52980">
    <property type="entry name" value="Restriction endonuclease-like"/>
    <property type="match status" value="1"/>
</dbReference>
<keyword evidence="7" id="KW-0067">ATP-binding</keyword>
<evidence type="ECO:0000256" key="2">
    <source>
        <dbReference type="ARBA" id="ARBA00022741"/>
    </source>
</evidence>
<dbReference type="Gene3D" id="3.40.50.300">
    <property type="entry name" value="P-loop containing nucleotide triphosphate hydrolases"/>
    <property type="match status" value="1"/>
</dbReference>
<reference evidence="11 12" key="1">
    <citation type="submission" date="2016-10" db="EMBL/GenBank/DDBJ databases">
        <title>Draft genome sequences of four alkaliphilic bacteria belonging to the Anaerobacillus genus.</title>
        <authorList>
            <person name="Bassil N.M."/>
            <person name="Lloyd J.R."/>
        </authorList>
    </citation>
    <scope>NUCLEOTIDE SEQUENCE [LARGE SCALE GENOMIC DNA]</scope>
    <source>
        <strain evidence="11 12">DSM 15340</strain>
    </source>
</reference>
<keyword evidence="6" id="KW-0269">Exonuclease</keyword>
<evidence type="ECO:0000259" key="10">
    <source>
        <dbReference type="Pfam" id="PF12705"/>
    </source>
</evidence>
<dbReference type="EMBL" id="MLQQ01000040">
    <property type="protein sequence ID" value="OIJ10249.1"/>
    <property type="molecule type" value="Genomic_DNA"/>
</dbReference>
<dbReference type="Pfam" id="PF12705">
    <property type="entry name" value="PDDEXK_1"/>
    <property type="match status" value="1"/>
</dbReference>
<dbReference type="GO" id="GO:0005524">
    <property type="term" value="F:ATP binding"/>
    <property type="evidence" value="ECO:0007669"/>
    <property type="project" value="UniProtKB-KW"/>
</dbReference>
<evidence type="ECO:0000256" key="5">
    <source>
        <dbReference type="ARBA" id="ARBA00022806"/>
    </source>
</evidence>
<gene>
    <name evidence="11" type="ORF">BKP35_14210</name>
</gene>
<dbReference type="RefSeq" id="WP_071314013.1">
    <property type="nucleotide sequence ID" value="NZ_MLQQ01000040.1"/>
</dbReference>
<keyword evidence="4" id="KW-0378">Hydrolase</keyword>
<proteinExistence type="predicted"/>
<evidence type="ECO:0000313" key="12">
    <source>
        <dbReference type="Proteomes" id="UP000180098"/>
    </source>
</evidence>
<evidence type="ECO:0000256" key="1">
    <source>
        <dbReference type="ARBA" id="ARBA00022722"/>
    </source>
</evidence>
<dbReference type="SUPFAM" id="SSF52540">
    <property type="entry name" value="P-loop containing nucleoside triphosphate hydrolases"/>
    <property type="match status" value="1"/>
</dbReference>
<name>A0A1S2LCM0_9BACI</name>
<dbReference type="GO" id="GO:0006281">
    <property type="term" value="P:DNA repair"/>
    <property type="evidence" value="ECO:0007669"/>
    <property type="project" value="UniProtKB-KW"/>
</dbReference>
<evidence type="ECO:0000256" key="6">
    <source>
        <dbReference type="ARBA" id="ARBA00022839"/>
    </source>
</evidence>
<feature type="domain" description="PD-(D/E)XK endonuclease-like" evidence="10">
    <location>
        <begin position="659"/>
        <end position="969"/>
    </location>
</feature>
<dbReference type="GO" id="GO:0004527">
    <property type="term" value="F:exonuclease activity"/>
    <property type="evidence" value="ECO:0007669"/>
    <property type="project" value="UniProtKB-KW"/>
</dbReference>
<dbReference type="InterPro" id="IPR027417">
    <property type="entry name" value="P-loop_NTPase"/>
</dbReference>
<keyword evidence="9" id="KW-0234">DNA repair</keyword>
<keyword evidence="3" id="KW-0227">DNA damage</keyword>
<dbReference type="InterPro" id="IPR011604">
    <property type="entry name" value="PDDEXK-like_dom_sf"/>
</dbReference>
<protein>
    <recommendedName>
        <fullName evidence="10">PD-(D/E)XK endonuclease-like domain-containing protein</fullName>
    </recommendedName>
</protein>
<keyword evidence="8" id="KW-0238">DNA-binding</keyword>
<dbReference type="InterPro" id="IPR038726">
    <property type="entry name" value="PDDEXK_AddAB-type"/>
</dbReference>
<dbReference type="InterPro" id="IPR011335">
    <property type="entry name" value="Restrct_endonuc-II-like"/>
</dbReference>
<evidence type="ECO:0000256" key="8">
    <source>
        <dbReference type="ARBA" id="ARBA00023125"/>
    </source>
</evidence>
<evidence type="ECO:0000256" key="3">
    <source>
        <dbReference type="ARBA" id="ARBA00022763"/>
    </source>
</evidence>
<dbReference type="Proteomes" id="UP000180098">
    <property type="component" value="Unassembled WGS sequence"/>
</dbReference>
<accession>A0A1S2LCM0</accession>
<keyword evidence="1" id="KW-0540">Nuclease</keyword>
<organism evidence="11 12">
    <name type="scientific">Anaerobacillus arseniciselenatis</name>
    <dbReference type="NCBI Taxonomy" id="85682"/>
    <lineage>
        <taxon>Bacteria</taxon>
        <taxon>Bacillati</taxon>
        <taxon>Bacillota</taxon>
        <taxon>Bacilli</taxon>
        <taxon>Bacillales</taxon>
        <taxon>Bacillaceae</taxon>
        <taxon>Anaerobacillus</taxon>
    </lineage>
</organism>
<dbReference type="GO" id="GO:0003677">
    <property type="term" value="F:DNA binding"/>
    <property type="evidence" value="ECO:0007669"/>
    <property type="project" value="UniProtKB-KW"/>
</dbReference>
<dbReference type="Gene3D" id="3.90.320.10">
    <property type="match status" value="1"/>
</dbReference>
<evidence type="ECO:0000256" key="7">
    <source>
        <dbReference type="ARBA" id="ARBA00022840"/>
    </source>
</evidence>